<gene>
    <name evidence="2" type="ORF">CCHLO57077_00005791</name>
</gene>
<proteinExistence type="predicted"/>
<protein>
    <submittedName>
        <fullName evidence="2">Uncharacterized protein</fullName>
    </submittedName>
</protein>
<feature type="compositionally biased region" description="Polar residues" evidence="1">
    <location>
        <begin position="306"/>
        <end position="316"/>
    </location>
</feature>
<evidence type="ECO:0000313" key="3">
    <source>
        <dbReference type="Proteomes" id="UP001160390"/>
    </source>
</evidence>
<feature type="region of interest" description="Disordered" evidence="1">
    <location>
        <begin position="177"/>
        <end position="200"/>
    </location>
</feature>
<dbReference type="AlphaFoldDB" id="A0AA35Q8A7"/>
<reference evidence="2" key="1">
    <citation type="submission" date="2023-01" db="EMBL/GenBank/DDBJ databases">
        <authorList>
            <person name="Piombo E."/>
        </authorList>
    </citation>
    <scope>NUCLEOTIDE SEQUENCE</scope>
</reference>
<sequence length="340" mass="38900">MSRHGDKYGHGHGHGRGSFNHPVLESLGIGALSIGGAAAAIGASWKIAEFLVKCKALFEVRSENAVYVRLVERVKVDLAEAERLMALKSVQDGMRENREKTLYVQSLIRGVHDAIKGMTKYTSKVADAGPWMGLPTRLWWVLHEREKLAHRQMELAMAREGIMEVIGWLGEFEGVPKKGKEASEDRRGSLEHRREDGRGVRHTSNHVDVHIDAGRRDDRRDERYEKHVVESDHGRHPIRRDERFERHVVESDHGRPPIRMDEERRRYEYVEDFDDEDALRHGDWKQNGFYDGRPDGPLATRPRFLSLQSAGANYTESRIRERVDDGGALPQGQWPIPSKL</sequence>
<organism evidence="2 3">
    <name type="scientific">Clonostachys chloroleuca</name>
    <dbReference type="NCBI Taxonomy" id="1926264"/>
    <lineage>
        <taxon>Eukaryota</taxon>
        <taxon>Fungi</taxon>
        <taxon>Dikarya</taxon>
        <taxon>Ascomycota</taxon>
        <taxon>Pezizomycotina</taxon>
        <taxon>Sordariomycetes</taxon>
        <taxon>Hypocreomycetidae</taxon>
        <taxon>Hypocreales</taxon>
        <taxon>Bionectriaceae</taxon>
        <taxon>Clonostachys</taxon>
    </lineage>
</organism>
<feature type="region of interest" description="Disordered" evidence="1">
    <location>
        <begin position="281"/>
        <end position="340"/>
    </location>
</feature>
<keyword evidence="3" id="KW-1185">Reference proteome</keyword>
<accession>A0AA35Q8A7</accession>
<dbReference type="Proteomes" id="UP001160390">
    <property type="component" value="Unassembled WGS sequence"/>
</dbReference>
<comment type="caution">
    <text evidence="2">The sequence shown here is derived from an EMBL/GenBank/DDBJ whole genome shotgun (WGS) entry which is preliminary data.</text>
</comment>
<name>A0AA35Q8A7_9HYPO</name>
<evidence type="ECO:0000313" key="2">
    <source>
        <dbReference type="EMBL" id="CAI6098057.1"/>
    </source>
</evidence>
<evidence type="ECO:0000256" key="1">
    <source>
        <dbReference type="SAM" id="MobiDB-lite"/>
    </source>
</evidence>
<dbReference type="EMBL" id="CABFNP030001297">
    <property type="protein sequence ID" value="CAI6098057.1"/>
    <property type="molecule type" value="Genomic_DNA"/>
</dbReference>